<comment type="pathway">
    <text evidence="3">Carbohydrate degradation; glycolysis; D-glyceraldehyde 3-phosphate from glycerone phosphate: step 1/1.</text>
</comment>
<comment type="subcellular location">
    <subcellularLocation>
        <location evidence="3">Cytoplasm</location>
    </subcellularLocation>
</comment>
<dbReference type="UniPathway" id="UPA00109">
    <property type="reaction ID" value="UER00189"/>
</dbReference>
<dbReference type="GO" id="GO:0006094">
    <property type="term" value="P:gluconeogenesis"/>
    <property type="evidence" value="ECO:0007669"/>
    <property type="project" value="UniProtKB-UniPathway"/>
</dbReference>
<dbReference type="Gene3D" id="3.20.20.70">
    <property type="entry name" value="Aldolase class I"/>
    <property type="match status" value="1"/>
</dbReference>
<dbReference type="PANTHER" id="PTHR21139:SF42">
    <property type="entry name" value="TRIOSEPHOSPHATE ISOMERASE"/>
    <property type="match status" value="1"/>
</dbReference>
<dbReference type="Pfam" id="PF00121">
    <property type="entry name" value="TIM"/>
    <property type="match status" value="1"/>
</dbReference>
<dbReference type="InterPro" id="IPR000652">
    <property type="entry name" value="Triosephosphate_isomerase"/>
</dbReference>
<comment type="similarity">
    <text evidence="1 3">Belongs to the triosephosphate isomerase family.</text>
</comment>
<sequence length="254" mass="27697">MAKPILVANWKNHPSSPSEAKTLLKHIAKSAKLYKKFSFFIAPPFPYFESVSECIRNFGQLAAQNMSNLSFGTYTGQVTPDILKGFGVRLVILGHSECRVLGETNEMVAEKLKIALNAGITPLVCVGEASRDQDGEYFEFLRQQLKFSLSGLNAKTDISKVVLAYEPVWAIGKRAQDAITPDDLAQTVIFIKKVLTDIFGRELAERVPILYGGSVEPVNASVLAAGTGIKGFLVGHASLDAKSFQDVAKSLIFK</sequence>
<dbReference type="InterPro" id="IPR035990">
    <property type="entry name" value="TIM_sf"/>
</dbReference>
<dbReference type="CDD" id="cd00311">
    <property type="entry name" value="TIM"/>
    <property type="match status" value="1"/>
</dbReference>
<dbReference type="GO" id="GO:0006096">
    <property type="term" value="P:glycolytic process"/>
    <property type="evidence" value="ECO:0007669"/>
    <property type="project" value="UniProtKB-UniPathway"/>
</dbReference>
<dbReference type="UniPathway" id="UPA00138"/>
<keyword evidence="3" id="KW-0963">Cytoplasm</keyword>
<name>A0A2H0BDD5_9BACT</name>
<evidence type="ECO:0000256" key="1">
    <source>
        <dbReference type="ARBA" id="ARBA00007422"/>
    </source>
</evidence>
<dbReference type="GO" id="GO:0005829">
    <property type="term" value="C:cytosol"/>
    <property type="evidence" value="ECO:0007669"/>
    <property type="project" value="TreeGrafter"/>
</dbReference>
<keyword evidence="3" id="KW-0324">Glycolysis</keyword>
<comment type="subunit">
    <text evidence="3">Homodimer.</text>
</comment>
<comment type="pathway">
    <text evidence="3">Carbohydrate biosynthesis; gluconeogenesis.</text>
</comment>
<dbReference type="Proteomes" id="UP000229794">
    <property type="component" value="Unassembled WGS sequence"/>
</dbReference>
<evidence type="ECO:0000313" key="5">
    <source>
        <dbReference type="Proteomes" id="UP000229794"/>
    </source>
</evidence>
<organism evidence="4 5">
    <name type="scientific">Candidatus Zambryskibacteria bacterium CG22_combo_CG10-13_8_21_14_all_42_17</name>
    <dbReference type="NCBI Taxonomy" id="1975118"/>
    <lineage>
        <taxon>Bacteria</taxon>
        <taxon>Candidatus Zambryskiibacteriota</taxon>
    </lineage>
</organism>
<protein>
    <recommendedName>
        <fullName evidence="3">Triosephosphate isomerase</fullName>
        <ecNumber evidence="3">5.3.1.1</ecNumber>
    </recommendedName>
</protein>
<dbReference type="AlphaFoldDB" id="A0A2H0BDD5"/>
<comment type="caution">
    <text evidence="4">The sequence shown here is derived from an EMBL/GenBank/DDBJ whole genome shotgun (WGS) entry which is preliminary data.</text>
</comment>
<keyword evidence="3" id="KW-0312">Gluconeogenesis</keyword>
<dbReference type="GO" id="GO:0004807">
    <property type="term" value="F:triose-phosphate isomerase activity"/>
    <property type="evidence" value="ECO:0007669"/>
    <property type="project" value="UniProtKB-EC"/>
</dbReference>
<comment type="catalytic activity">
    <reaction evidence="3">
        <text>D-glyceraldehyde 3-phosphate = dihydroxyacetone phosphate</text>
        <dbReference type="Rhea" id="RHEA:18585"/>
        <dbReference type="ChEBI" id="CHEBI:57642"/>
        <dbReference type="ChEBI" id="CHEBI:59776"/>
        <dbReference type="EC" id="5.3.1.1"/>
    </reaction>
</comment>
<dbReference type="GO" id="GO:0046166">
    <property type="term" value="P:glyceraldehyde-3-phosphate biosynthetic process"/>
    <property type="evidence" value="ECO:0007669"/>
    <property type="project" value="TreeGrafter"/>
</dbReference>
<keyword evidence="2 3" id="KW-0413">Isomerase</keyword>
<proteinExistence type="inferred from homology"/>
<gene>
    <name evidence="4" type="primary">tpiA</name>
    <name evidence="4" type="ORF">COX06_01870</name>
</gene>
<evidence type="ECO:0000256" key="2">
    <source>
        <dbReference type="ARBA" id="ARBA00023235"/>
    </source>
</evidence>
<dbReference type="EMBL" id="PCST01000021">
    <property type="protein sequence ID" value="PIP55693.1"/>
    <property type="molecule type" value="Genomic_DNA"/>
</dbReference>
<reference evidence="4 5" key="1">
    <citation type="submission" date="2017-09" db="EMBL/GenBank/DDBJ databases">
        <title>Depth-based differentiation of microbial function through sediment-hosted aquifers and enrichment of novel symbionts in the deep terrestrial subsurface.</title>
        <authorList>
            <person name="Probst A.J."/>
            <person name="Ladd B."/>
            <person name="Jarett J.K."/>
            <person name="Geller-Mcgrath D.E."/>
            <person name="Sieber C.M."/>
            <person name="Emerson J.B."/>
            <person name="Anantharaman K."/>
            <person name="Thomas B.C."/>
            <person name="Malmstrom R."/>
            <person name="Stieglmeier M."/>
            <person name="Klingl A."/>
            <person name="Woyke T."/>
            <person name="Ryan C.M."/>
            <person name="Banfield J.F."/>
        </authorList>
    </citation>
    <scope>NUCLEOTIDE SEQUENCE [LARGE SCALE GENOMIC DNA]</scope>
    <source>
        <strain evidence="4">CG22_combo_CG10-13_8_21_14_all_42_17</strain>
    </source>
</reference>
<evidence type="ECO:0000256" key="3">
    <source>
        <dbReference type="RuleBase" id="RU363013"/>
    </source>
</evidence>
<accession>A0A2H0BDD5</accession>
<evidence type="ECO:0000313" key="4">
    <source>
        <dbReference type="EMBL" id="PIP55693.1"/>
    </source>
</evidence>
<dbReference type="SUPFAM" id="SSF51351">
    <property type="entry name" value="Triosephosphate isomerase (TIM)"/>
    <property type="match status" value="1"/>
</dbReference>
<dbReference type="InterPro" id="IPR013785">
    <property type="entry name" value="Aldolase_TIM"/>
</dbReference>
<dbReference type="PANTHER" id="PTHR21139">
    <property type="entry name" value="TRIOSEPHOSPHATE ISOMERASE"/>
    <property type="match status" value="1"/>
</dbReference>
<dbReference type="GO" id="GO:0019563">
    <property type="term" value="P:glycerol catabolic process"/>
    <property type="evidence" value="ECO:0007669"/>
    <property type="project" value="TreeGrafter"/>
</dbReference>
<dbReference type="PROSITE" id="PS51440">
    <property type="entry name" value="TIM_2"/>
    <property type="match status" value="1"/>
</dbReference>
<dbReference type="EC" id="5.3.1.1" evidence="3"/>